<dbReference type="Gene3D" id="1.10.600.10">
    <property type="entry name" value="Farnesyl Diphosphate Synthase"/>
    <property type="match status" value="1"/>
</dbReference>
<gene>
    <name evidence="1" type="ORF">N7482_006838</name>
</gene>
<dbReference type="AlphaFoldDB" id="A0A9W9HX18"/>
<keyword evidence="2" id="KW-1185">Reference proteome</keyword>
<evidence type="ECO:0000313" key="1">
    <source>
        <dbReference type="EMBL" id="KAJ5159834.1"/>
    </source>
</evidence>
<dbReference type="InterPro" id="IPR008949">
    <property type="entry name" value="Isoprenoid_synthase_dom_sf"/>
</dbReference>
<dbReference type="EMBL" id="JAPQKN010000004">
    <property type="protein sequence ID" value="KAJ5159834.1"/>
    <property type="molecule type" value="Genomic_DNA"/>
</dbReference>
<proteinExistence type="predicted"/>
<comment type="caution">
    <text evidence="1">The sequence shown here is derived from an EMBL/GenBank/DDBJ whole genome shotgun (WGS) entry which is preliminary data.</text>
</comment>
<name>A0A9W9HX18_9EURO</name>
<dbReference type="OrthoDB" id="3004402at2759"/>
<sequence>MRLFSGCTRRTGRPQSWCMHRSSIHGLKPPSARLEASARFRPYSTAPDILSHPHGVVPSRLCSKEHRLGWQTIQAQVEPYFGQHWKFSSQKEKTGFFAVGFSRAFSRFFPLTFDERVEGACKMHYLALLIDDQLEKMSMADMLSYRERVIRIAHGKESPNRDVCVEWMLSETLQLMRGMDEVLTNDLVEGFCTLLQAQTAPGRSSVQHLGPYLEAREVDVGRPFYTALIRYGAKLHLDPTELAHTAPLESCAFRFMGVINDIYSWDREWKVYQESPTDGARPFSAVYILARETSLPYAACKRLLYSYCRELELVLEQSREEIQQQNGGTLRPEMANYIKGLEYFMSGLEHWSQWTPRYK</sequence>
<dbReference type="Pfam" id="PF19086">
    <property type="entry name" value="Terpene_syn_C_2"/>
    <property type="match status" value="1"/>
</dbReference>
<reference evidence="1" key="2">
    <citation type="journal article" date="2023" name="IMA Fungus">
        <title>Comparative genomic study of the Penicillium genus elucidates a diverse pangenome and 15 lateral gene transfer events.</title>
        <authorList>
            <person name="Petersen C."/>
            <person name="Sorensen T."/>
            <person name="Nielsen M.R."/>
            <person name="Sondergaard T.E."/>
            <person name="Sorensen J.L."/>
            <person name="Fitzpatrick D.A."/>
            <person name="Frisvad J.C."/>
            <person name="Nielsen K.L."/>
        </authorList>
    </citation>
    <scope>NUCLEOTIDE SEQUENCE</scope>
    <source>
        <strain evidence="1">IBT 26290</strain>
    </source>
</reference>
<reference evidence="1" key="1">
    <citation type="submission" date="2022-11" db="EMBL/GenBank/DDBJ databases">
        <authorList>
            <person name="Petersen C."/>
        </authorList>
    </citation>
    <scope>NUCLEOTIDE SEQUENCE</scope>
    <source>
        <strain evidence="1">IBT 26290</strain>
    </source>
</reference>
<dbReference type="RefSeq" id="XP_056541392.1">
    <property type="nucleotide sequence ID" value="XM_056688963.1"/>
</dbReference>
<protein>
    <submittedName>
        <fullName evidence="1">Uncharacterized protein</fullName>
    </submittedName>
</protein>
<dbReference type="Proteomes" id="UP001149163">
    <property type="component" value="Unassembled WGS sequence"/>
</dbReference>
<organism evidence="1 2">
    <name type="scientific">Penicillium canariense</name>
    <dbReference type="NCBI Taxonomy" id="189055"/>
    <lineage>
        <taxon>Eukaryota</taxon>
        <taxon>Fungi</taxon>
        <taxon>Dikarya</taxon>
        <taxon>Ascomycota</taxon>
        <taxon>Pezizomycotina</taxon>
        <taxon>Eurotiomycetes</taxon>
        <taxon>Eurotiomycetidae</taxon>
        <taxon>Eurotiales</taxon>
        <taxon>Aspergillaceae</taxon>
        <taxon>Penicillium</taxon>
    </lineage>
</organism>
<accession>A0A9W9HX18</accession>
<dbReference type="GeneID" id="81428139"/>
<evidence type="ECO:0000313" key="2">
    <source>
        <dbReference type="Proteomes" id="UP001149163"/>
    </source>
</evidence>
<dbReference type="SUPFAM" id="SSF48576">
    <property type="entry name" value="Terpenoid synthases"/>
    <property type="match status" value="1"/>
</dbReference>